<keyword evidence="3" id="KW-1185">Reference proteome</keyword>
<sequence length="323" mass="35593">MEATVTRVGPALTMTGREGQTEEAKENTFSSLAQSHHRLVSATEKSYSYPAAAEDELLDLPRDEKKQPLQRVDENVLGKVATGVVKSEDVIASGLASLDGAEKEAVPTLCAPPAASLEPAPPQVKEEEWKAGEADEEETTSEAEDEPKNEEGGEEVAAVAENLAAVPEELARETRERPEDWNTLVEHLLPVNKAKFGAIRRKVDTTLSKTDEEGQEGKERSHQEEWFDIMMQDISGRLGAVRRSRQRIQRAFKEDLFRSHAMEREDVAAEFTKESVGCVLAAASATMLRGMDSGLEKESEALEGWLQQLDVMRQMQRAAGMTS</sequence>
<dbReference type="AlphaFoldDB" id="A0A5B8MV35"/>
<feature type="compositionally biased region" description="Basic and acidic residues" evidence="1">
    <location>
        <begin position="124"/>
        <end position="133"/>
    </location>
</feature>
<feature type="compositionally biased region" description="Acidic residues" evidence="1">
    <location>
        <begin position="134"/>
        <end position="154"/>
    </location>
</feature>
<reference evidence="2 3" key="1">
    <citation type="submission" date="2018-07" db="EMBL/GenBank/DDBJ databases">
        <title>The complete nuclear genome of the prasinophyte Chloropicon primus (CCMP1205).</title>
        <authorList>
            <person name="Pombert J.-F."/>
            <person name="Otis C."/>
            <person name="Turmel M."/>
            <person name="Lemieux C."/>
        </authorList>
    </citation>
    <scope>NUCLEOTIDE SEQUENCE [LARGE SCALE GENOMIC DNA]</scope>
    <source>
        <strain evidence="2 3">CCMP1205</strain>
    </source>
</reference>
<gene>
    <name evidence="2" type="ORF">A3770_12p67350</name>
</gene>
<proteinExistence type="predicted"/>
<dbReference type="OrthoDB" id="1930341at2759"/>
<protein>
    <submittedName>
        <fullName evidence="2">Uncharacterized protein</fullName>
    </submittedName>
</protein>
<feature type="region of interest" description="Disordered" evidence="1">
    <location>
        <begin position="97"/>
        <end position="161"/>
    </location>
</feature>
<feature type="region of interest" description="Disordered" evidence="1">
    <location>
        <begin position="1"/>
        <end position="36"/>
    </location>
</feature>
<dbReference type="EMBL" id="CP031045">
    <property type="protein sequence ID" value="QDZ24217.1"/>
    <property type="molecule type" value="Genomic_DNA"/>
</dbReference>
<dbReference type="Proteomes" id="UP000316726">
    <property type="component" value="Chromosome 12"/>
</dbReference>
<evidence type="ECO:0000313" key="2">
    <source>
        <dbReference type="EMBL" id="QDZ24217.1"/>
    </source>
</evidence>
<accession>A0A5B8MV35</accession>
<evidence type="ECO:0000256" key="1">
    <source>
        <dbReference type="SAM" id="MobiDB-lite"/>
    </source>
</evidence>
<name>A0A5B8MV35_9CHLO</name>
<organism evidence="2 3">
    <name type="scientific">Chloropicon primus</name>
    <dbReference type="NCBI Taxonomy" id="1764295"/>
    <lineage>
        <taxon>Eukaryota</taxon>
        <taxon>Viridiplantae</taxon>
        <taxon>Chlorophyta</taxon>
        <taxon>Chloropicophyceae</taxon>
        <taxon>Chloropicales</taxon>
        <taxon>Chloropicaceae</taxon>
        <taxon>Chloropicon</taxon>
    </lineage>
</organism>
<evidence type="ECO:0000313" key="3">
    <source>
        <dbReference type="Proteomes" id="UP000316726"/>
    </source>
</evidence>